<dbReference type="AlphaFoldDB" id="A0A8X6PJK1"/>
<dbReference type="Proteomes" id="UP000887013">
    <property type="component" value="Unassembled WGS sequence"/>
</dbReference>
<gene>
    <name evidence="1" type="ORF">NPIL_433291</name>
</gene>
<organism evidence="1 2">
    <name type="scientific">Nephila pilipes</name>
    <name type="common">Giant wood spider</name>
    <name type="synonym">Nephila maculata</name>
    <dbReference type="NCBI Taxonomy" id="299642"/>
    <lineage>
        <taxon>Eukaryota</taxon>
        <taxon>Metazoa</taxon>
        <taxon>Ecdysozoa</taxon>
        <taxon>Arthropoda</taxon>
        <taxon>Chelicerata</taxon>
        <taxon>Arachnida</taxon>
        <taxon>Araneae</taxon>
        <taxon>Araneomorphae</taxon>
        <taxon>Entelegynae</taxon>
        <taxon>Araneoidea</taxon>
        <taxon>Nephilidae</taxon>
        <taxon>Nephila</taxon>
    </lineage>
</organism>
<name>A0A8X6PJK1_NEPPI</name>
<comment type="caution">
    <text evidence="1">The sequence shown here is derived from an EMBL/GenBank/DDBJ whole genome shotgun (WGS) entry which is preliminary data.</text>
</comment>
<accession>A0A8X6PJK1</accession>
<reference evidence="1" key="1">
    <citation type="submission" date="2020-08" db="EMBL/GenBank/DDBJ databases">
        <title>Multicomponent nature underlies the extraordinary mechanical properties of spider dragline silk.</title>
        <authorList>
            <person name="Kono N."/>
            <person name="Nakamura H."/>
            <person name="Mori M."/>
            <person name="Yoshida Y."/>
            <person name="Ohtoshi R."/>
            <person name="Malay A.D."/>
            <person name="Moran D.A.P."/>
            <person name="Tomita M."/>
            <person name="Numata K."/>
            <person name="Arakawa K."/>
        </authorList>
    </citation>
    <scope>NUCLEOTIDE SEQUENCE</scope>
</reference>
<evidence type="ECO:0000313" key="2">
    <source>
        <dbReference type="Proteomes" id="UP000887013"/>
    </source>
</evidence>
<sequence>PGFNEFRVFHGLGVIIGYRMWFLLLHFPLGSTWTNGGYIQNKWAHLWSFQNLGWVKIHWFPQEVIPLVVHPNPGVGNNPQKSGRQEVTCPITYPKTEVDLYS</sequence>
<feature type="non-terminal residue" evidence="1">
    <location>
        <position position="1"/>
    </location>
</feature>
<keyword evidence="2" id="KW-1185">Reference proteome</keyword>
<protein>
    <submittedName>
        <fullName evidence="1">Uncharacterized protein</fullName>
    </submittedName>
</protein>
<dbReference type="EMBL" id="BMAW01116437">
    <property type="protein sequence ID" value="GFT70685.1"/>
    <property type="molecule type" value="Genomic_DNA"/>
</dbReference>
<evidence type="ECO:0000313" key="1">
    <source>
        <dbReference type="EMBL" id="GFT70685.1"/>
    </source>
</evidence>
<proteinExistence type="predicted"/>